<dbReference type="PIRSF" id="PIRSF000390">
    <property type="entry name" value="PLP_StrS"/>
    <property type="match status" value="1"/>
</dbReference>
<dbReference type="EMBL" id="WYET01000003">
    <property type="protein sequence ID" value="NVN17951.1"/>
    <property type="molecule type" value="Genomic_DNA"/>
</dbReference>
<evidence type="ECO:0000313" key="6">
    <source>
        <dbReference type="EMBL" id="NVN17951.1"/>
    </source>
</evidence>
<keyword evidence="1 4" id="KW-0663">Pyridoxal phosphate</keyword>
<evidence type="ECO:0000256" key="4">
    <source>
        <dbReference type="PIRSR" id="PIRSR000390-2"/>
    </source>
</evidence>
<dbReference type="Pfam" id="PF01041">
    <property type="entry name" value="DegT_DnrJ_EryC1"/>
    <property type="match status" value="1"/>
</dbReference>
<dbReference type="FunFam" id="3.40.640.10:FF:000089">
    <property type="entry name" value="Aminotransferase, DegT/DnrJ/EryC1/StrS family"/>
    <property type="match status" value="1"/>
</dbReference>
<feature type="active site" description="Proton acceptor" evidence="3">
    <location>
        <position position="192"/>
    </location>
</feature>
<dbReference type="AlphaFoldDB" id="A0A850N9Q5"/>
<dbReference type="InterPro" id="IPR015424">
    <property type="entry name" value="PyrdxlP-dep_Trfase"/>
</dbReference>
<dbReference type="InterPro" id="IPR000653">
    <property type="entry name" value="DegT/StrS_aminotransferase"/>
</dbReference>
<reference evidence="6 7" key="1">
    <citation type="submission" date="2020-01" db="EMBL/GenBank/DDBJ databases">
        <title>Draft Genome Analysis of Muricauda sp. HICW Isolated from coastal seawater of PR China.</title>
        <authorList>
            <person name="Chen M.-X."/>
        </authorList>
    </citation>
    <scope>NUCLEOTIDE SEQUENCE [LARGE SCALE GENOMIC DNA]</scope>
    <source>
        <strain evidence="6 7">HICW</strain>
    </source>
</reference>
<evidence type="ECO:0000256" key="5">
    <source>
        <dbReference type="RuleBase" id="RU004508"/>
    </source>
</evidence>
<accession>A0A850N9Q5</accession>
<dbReference type="CDD" id="cd00616">
    <property type="entry name" value="AHBA_syn"/>
    <property type="match status" value="1"/>
</dbReference>
<dbReference type="GO" id="GO:0030170">
    <property type="term" value="F:pyridoxal phosphate binding"/>
    <property type="evidence" value="ECO:0007669"/>
    <property type="project" value="UniProtKB-ARBA"/>
</dbReference>
<dbReference type="InterPro" id="IPR015422">
    <property type="entry name" value="PyrdxlP-dep_Trfase_small"/>
</dbReference>
<dbReference type="Gene3D" id="3.90.1150.10">
    <property type="entry name" value="Aspartate Aminotransferase, domain 1"/>
    <property type="match status" value="1"/>
</dbReference>
<evidence type="ECO:0000256" key="2">
    <source>
        <dbReference type="ARBA" id="ARBA00037999"/>
    </source>
</evidence>
<feature type="modified residue" description="N6-(pyridoxal phosphate)lysine" evidence="4">
    <location>
        <position position="192"/>
    </location>
</feature>
<sequence>MKKIQMVDLKGQYEGIKTEVNEAIAEILDSSAFINGPHVQAFQNELQEYLGVKHVIPCANGTDALQICMMGLGLKPGDEVITADFTFAATVEVIGLLQLTPVLVDVEPDTFNIDVKAIEKAITPKTKAIVPVHLFGQCSNMDEIMELAKKHDLYVVEDNAQAIGGAYYSKDGSKQKAGTIGHVGATSFFPSKNLGCYGDGGAIFTNDDDLAHIIRGIVNHGMYKRYYHDVVGVNSRLDSIQAAVLRAKLPKLDYYNQKRWEAASKYSQAFKGQEHIVVPKISCGCDTEKSVCDCHVFHQYTLRITNGKRDELVQHLNDKDVPCGVYYPVPLHKQKAYADDRYNEDDFPVTNQLVNEVISLPMHTELDDEQIEYITGLVIDYVNK</sequence>
<dbReference type="GO" id="GO:0008483">
    <property type="term" value="F:transaminase activity"/>
    <property type="evidence" value="ECO:0007669"/>
    <property type="project" value="UniProtKB-KW"/>
</dbReference>
<keyword evidence="7" id="KW-1185">Reference proteome</keyword>
<keyword evidence="6" id="KW-0032">Aminotransferase</keyword>
<evidence type="ECO:0000256" key="3">
    <source>
        <dbReference type="PIRSR" id="PIRSR000390-1"/>
    </source>
</evidence>
<dbReference type="InterPro" id="IPR015421">
    <property type="entry name" value="PyrdxlP-dep_Trfase_major"/>
</dbReference>
<dbReference type="GO" id="GO:0000271">
    <property type="term" value="P:polysaccharide biosynthetic process"/>
    <property type="evidence" value="ECO:0007669"/>
    <property type="project" value="TreeGrafter"/>
</dbReference>
<dbReference type="PANTHER" id="PTHR30244">
    <property type="entry name" value="TRANSAMINASE"/>
    <property type="match status" value="1"/>
</dbReference>
<protein>
    <submittedName>
        <fullName evidence="6">Aminotransferase class I/II-fold pyridoxal phosphate-dependent enzyme</fullName>
    </submittedName>
</protein>
<dbReference type="Proteomes" id="UP000558089">
    <property type="component" value="Unassembled WGS sequence"/>
</dbReference>
<gene>
    <name evidence="6" type="ORF">GUA46_06330</name>
</gene>
<evidence type="ECO:0000256" key="1">
    <source>
        <dbReference type="ARBA" id="ARBA00022898"/>
    </source>
</evidence>
<proteinExistence type="inferred from homology"/>
<dbReference type="RefSeq" id="WP_176619773.1">
    <property type="nucleotide sequence ID" value="NZ_WYET01000003.1"/>
</dbReference>
<dbReference type="Gene3D" id="3.40.640.10">
    <property type="entry name" value="Type I PLP-dependent aspartate aminotransferase-like (Major domain)"/>
    <property type="match status" value="1"/>
</dbReference>
<dbReference type="SUPFAM" id="SSF53383">
    <property type="entry name" value="PLP-dependent transferases"/>
    <property type="match status" value="1"/>
</dbReference>
<organism evidence="6 7">
    <name type="scientific">Flagellimonas chongwuensis</name>
    <dbReference type="NCBI Taxonomy" id="2697365"/>
    <lineage>
        <taxon>Bacteria</taxon>
        <taxon>Pseudomonadati</taxon>
        <taxon>Bacteroidota</taxon>
        <taxon>Flavobacteriia</taxon>
        <taxon>Flavobacteriales</taxon>
        <taxon>Flavobacteriaceae</taxon>
        <taxon>Flagellimonas</taxon>
    </lineage>
</organism>
<dbReference type="PANTHER" id="PTHR30244:SF36">
    <property type="entry name" value="3-OXO-GLUCOSE-6-PHOSPHATE:GLUTAMATE AMINOTRANSFERASE"/>
    <property type="match status" value="1"/>
</dbReference>
<keyword evidence="6" id="KW-0808">Transferase</keyword>
<comment type="similarity">
    <text evidence="2 5">Belongs to the DegT/DnrJ/EryC1 family.</text>
</comment>
<comment type="caution">
    <text evidence="6">The sequence shown here is derived from an EMBL/GenBank/DDBJ whole genome shotgun (WGS) entry which is preliminary data.</text>
</comment>
<name>A0A850N9Q5_9FLAO</name>
<evidence type="ECO:0000313" key="7">
    <source>
        <dbReference type="Proteomes" id="UP000558089"/>
    </source>
</evidence>